<dbReference type="Gene3D" id="3.50.50.60">
    <property type="entry name" value="FAD/NAD(P)-binding domain"/>
    <property type="match status" value="2"/>
</dbReference>
<evidence type="ECO:0000256" key="2">
    <source>
        <dbReference type="ARBA" id="ARBA00023002"/>
    </source>
</evidence>
<dbReference type="KEGG" id="dvm:DvMF_0260"/>
<evidence type="ECO:0000259" key="3">
    <source>
        <dbReference type="Pfam" id="PF07992"/>
    </source>
</evidence>
<organism evidence="4">
    <name type="scientific">Nitratidesulfovibrio vulgaris (strain DSM 19637 / Miyazaki F)</name>
    <name type="common">Desulfovibrio vulgaris</name>
    <dbReference type="NCBI Taxonomy" id="883"/>
    <lineage>
        <taxon>Bacteria</taxon>
        <taxon>Pseudomonadati</taxon>
        <taxon>Thermodesulfobacteriota</taxon>
        <taxon>Desulfovibrionia</taxon>
        <taxon>Desulfovibrionales</taxon>
        <taxon>Desulfovibrionaceae</taxon>
        <taxon>Nitratidesulfovibrio</taxon>
    </lineage>
</organism>
<feature type="domain" description="FAD/NAD(P)-binding" evidence="3">
    <location>
        <begin position="13"/>
        <end position="288"/>
    </location>
</feature>
<evidence type="ECO:0000313" key="4">
    <source>
        <dbReference type="EMBL" id="ACL07217.1"/>
    </source>
</evidence>
<evidence type="ECO:0000256" key="1">
    <source>
        <dbReference type="ARBA" id="ARBA00022630"/>
    </source>
</evidence>
<dbReference type="InterPro" id="IPR036188">
    <property type="entry name" value="FAD/NAD-bd_sf"/>
</dbReference>
<dbReference type="STRING" id="883.DvMF_0260"/>
<dbReference type="OrthoDB" id="9806179at2"/>
<dbReference type="AlphaFoldDB" id="B8DPD0"/>
<proteinExistence type="predicted"/>
<dbReference type="PANTHER" id="PTHR48105">
    <property type="entry name" value="THIOREDOXIN REDUCTASE 1-RELATED-RELATED"/>
    <property type="match status" value="1"/>
</dbReference>
<dbReference type="eggNOG" id="COG0492">
    <property type="taxonomic scope" value="Bacteria"/>
</dbReference>
<dbReference type="HOGENOM" id="CLU_031864_5_3_7"/>
<reference evidence="4" key="1">
    <citation type="submission" date="2008-10" db="EMBL/GenBank/DDBJ databases">
        <title>Complete sequence of Desulfovibrio vulgaris str. 'Miyazaki F'.</title>
        <authorList>
            <person name="Lucas S."/>
            <person name="Copeland A."/>
            <person name="Lapidus A."/>
            <person name="Glavina del Rio T."/>
            <person name="Dalin E."/>
            <person name="Tice H."/>
            <person name="Bruce D."/>
            <person name="Goodwin L."/>
            <person name="Pitluck S."/>
            <person name="Sims D."/>
            <person name="Brettin T."/>
            <person name="Detter J.C."/>
            <person name="Han C."/>
            <person name="Larimer F."/>
            <person name="Land M."/>
            <person name="Hauser L."/>
            <person name="Kyrpides N."/>
            <person name="Mikhailova N."/>
            <person name="Hazen T.C."/>
            <person name="Richardson P."/>
        </authorList>
    </citation>
    <scope>NUCLEOTIDE SEQUENCE</scope>
    <source>
        <strain evidence="4">Miyazaki F</strain>
    </source>
</reference>
<gene>
    <name evidence="4" type="ordered locus">DvMF_0260</name>
</gene>
<dbReference type="SUPFAM" id="SSF51905">
    <property type="entry name" value="FAD/NAD(P)-binding domain"/>
    <property type="match status" value="1"/>
</dbReference>
<dbReference type="InterPro" id="IPR023753">
    <property type="entry name" value="FAD/NAD-binding_dom"/>
</dbReference>
<dbReference type="PRINTS" id="PR00469">
    <property type="entry name" value="PNDRDTASEII"/>
</dbReference>
<dbReference type="GO" id="GO:0004791">
    <property type="term" value="F:thioredoxin-disulfide reductase (NADPH) activity"/>
    <property type="evidence" value="ECO:0007669"/>
    <property type="project" value="UniProtKB-EC"/>
</dbReference>
<dbReference type="PRINTS" id="PR00368">
    <property type="entry name" value="FADPNR"/>
</dbReference>
<dbReference type="EMBL" id="CP001197">
    <property type="protein sequence ID" value="ACL07217.1"/>
    <property type="molecule type" value="Genomic_DNA"/>
</dbReference>
<dbReference type="EC" id="1.8.1.9" evidence="4"/>
<protein>
    <submittedName>
        <fullName evidence="4">Thioredoxin-disulfide reductase</fullName>
        <ecNumber evidence="4">1.8.1.9</ecNumber>
    </submittedName>
</protein>
<accession>B8DPD0</accession>
<name>B8DPD0_NITV9</name>
<keyword evidence="1" id="KW-0285">Flavoprotein</keyword>
<sequence>MSETTSASANSPLVIIGSGPAGLSAAIYTARAGIPTLVLGSAPKVAGDYDIDNYFGFDETISGRDLIERGRRQAERFGAQLREERVLAVHHGDAGGFHVKTDKGAYDACAVVLATGVARVRPGIDNLGDYEGKGVSYCVSCDGFFYRGKQVLVLGEGIFAANQALELTQYTPNVSICTQGKEPVLTPDFRQRLADAGIAIDTRKIARLAGDNGLEGAVFTDGTEAVADGLFVAMGEASSLDFAYSLGVERRGVFLVADSEQCTNIPGIFAAGDCTGGFLQIGVAVGEGAKAARSAIAFAKEQCGLKKRSEEDGVKKAG</sequence>
<dbReference type="Pfam" id="PF07992">
    <property type="entry name" value="Pyr_redox_2"/>
    <property type="match status" value="1"/>
</dbReference>
<dbReference type="InterPro" id="IPR050097">
    <property type="entry name" value="Ferredoxin-NADP_redctase_2"/>
</dbReference>
<keyword evidence="2 4" id="KW-0560">Oxidoreductase</keyword>